<reference evidence="7" key="1">
    <citation type="submission" date="2020-02" db="EMBL/GenBank/DDBJ databases">
        <authorList>
            <person name="Meier V. D."/>
        </authorList>
    </citation>
    <scope>NUCLEOTIDE SEQUENCE</scope>
    <source>
        <strain evidence="7">AVDCRST_MAG10</strain>
    </source>
</reference>
<evidence type="ECO:0000256" key="2">
    <source>
        <dbReference type="ARBA" id="ARBA00006363"/>
    </source>
</evidence>
<evidence type="ECO:0000259" key="6">
    <source>
        <dbReference type="PROSITE" id="PS50994"/>
    </source>
</evidence>
<dbReference type="SUPFAM" id="SSF46689">
    <property type="entry name" value="Homeodomain-like"/>
    <property type="match status" value="1"/>
</dbReference>
<proteinExistence type="inferred from homology"/>
<dbReference type="GO" id="GO:0006313">
    <property type="term" value="P:DNA transposition"/>
    <property type="evidence" value="ECO:0007669"/>
    <property type="project" value="InterPro"/>
</dbReference>
<name>A0A6J4J6C3_9ACTN</name>
<dbReference type="SUPFAM" id="SSF53098">
    <property type="entry name" value="Ribonuclease H-like"/>
    <property type="match status" value="1"/>
</dbReference>
<dbReference type="InterPro" id="IPR036397">
    <property type="entry name" value="RNaseH_sf"/>
</dbReference>
<dbReference type="PROSITE" id="PS01043">
    <property type="entry name" value="TRANSPOSASE_IS30"/>
    <property type="match status" value="1"/>
</dbReference>
<feature type="domain" description="Integrase catalytic" evidence="6">
    <location>
        <begin position="221"/>
        <end position="382"/>
    </location>
</feature>
<dbReference type="GO" id="GO:0003677">
    <property type="term" value="F:DNA binding"/>
    <property type="evidence" value="ECO:0007669"/>
    <property type="project" value="UniProtKB-KW"/>
</dbReference>
<dbReference type="InterPro" id="IPR001584">
    <property type="entry name" value="Integrase_cat-core"/>
</dbReference>
<dbReference type="NCBIfam" id="NF033563">
    <property type="entry name" value="transpos_IS30"/>
    <property type="match status" value="1"/>
</dbReference>
<comment type="similarity">
    <text evidence="2">Belongs to the transposase IS30 family.</text>
</comment>
<dbReference type="Pfam" id="PF00665">
    <property type="entry name" value="rve"/>
    <property type="match status" value="1"/>
</dbReference>
<evidence type="ECO:0000256" key="3">
    <source>
        <dbReference type="ARBA" id="ARBA00022578"/>
    </source>
</evidence>
<dbReference type="InterPro" id="IPR053392">
    <property type="entry name" value="Transposase_IS30-like"/>
</dbReference>
<dbReference type="InterPro" id="IPR012337">
    <property type="entry name" value="RNaseH-like_sf"/>
</dbReference>
<protein>
    <submittedName>
        <fullName evidence="7">Transposase InsI for insertion sequence element IS30</fullName>
    </submittedName>
</protein>
<dbReference type="Pfam" id="PF13936">
    <property type="entry name" value="HTH_38"/>
    <property type="match status" value="1"/>
</dbReference>
<organism evidence="7">
    <name type="scientific">uncultured Acidimicrobiales bacterium</name>
    <dbReference type="NCBI Taxonomy" id="310071"/>
    <lineage>
        <taxon>Bacteria</taxon>
        <taxon>Bacillati</taxon>
        <taxon>Actinomycetota</taxon>
        <taxon>Acidimicrobiia</taxon>
        <taxon>Acidimicrobiales</taxon>
        <taxon>environmental samples</taxon>
    </lineage>
</organism>
<dbReference type="EMBL" id="CADCTB010000194">
    <property type="protein sequence ID" value="CAA9269143.1"/>
    <property type="molecule type" value="Genomic_DNA"/>
</dbReference>
<dbReference type="InterPro" id="IPR001598">
    <property type="entry name" value="Transposase_IS30_CS"/>
</dbReference>
<keyword evidence="3" id="KW-0815">Transposition</keyword>
<dbReference type="InterPro" id="IPR009057">
    <property type="entry name" value="Homeodomain-like_sf"/>
</dbReference>
<dbReference type="AlphaFoldDB" id="A0A6J4J6C3"/>
<evidence type="ECO:0000256" key="5">
    <source>
        <dbReference type="ARBA" id="ARBA00023172"/>
    </source>
</evidence>
<keyword evidence="4" id="KW-0238">DNA-binding</keyword>
<dbReference type="PROSITE" id="PS50994">
    <property type="entry name" value="INTEGRASE"/>
    <property type="match status" value="1"/>
</dbReference>
<gene>
    <name evidence="7" type="ORF">AVDCRST_MAG10-3133</name>
</gene>
<dbReference type="GO" id="GO:0004803">
    <property type="term" value="F:transposase activity"/>
    <property type="evidence" value="ECO:0007669"/>
    <property type="project" value="InterPro"/>
</dbReference>
<evidence type="ECO:0000313" key="7">
    <source>
        <dbReference type="EMBL" id="CAA9269143.1"/>
    </source>
</evidence>
<keyword evidence="5" id="KW-0233">DNA recombination</keyword>
<dbReference type="GO" id="GO:0015074">
    <property type="term" value="P:DNA integration"/>
    <property type="evidence" value="ECO:0007669"/>
    <property type="project" value="InterPro"/>
</dbReference>
<sequence length="383" mass="43284">MAKMGRPGMSDEHKREVWDRWAKGQSISEIGRAVGRPPGSIFTLLRDRGGFVPPERTRRPEFLSLAEREEVSRGLAAGEPIRVIARRLGRAPSTVCREIKRNNGPTRYRAVDADDRAWRRARRPKKCLLAQRPSLAQLVADKMAEDWSPQQISGYLATVFAHDPAMQVSHETIYKTLFVQSRGVLAKELQGHLRTHRPIRRSIHSTTKGLQRSTIKDLVSISERPHEVEGRDVPGHWEGDLLLGRGVTQIATVVERSSRFTVLVQLEGRDMASVASSLSKKMNELPPELRRSLTWDRGMELASHRDVTTRTGLQVFFADPRSPWQRGTNENTNGLLRQYFPKRTSLADITQADLDLVALKLNTRPRKTLAYATPAATLDMLLR</sequence>
<evidence type="ECO:0000256" key="1">
    <source>
        <dbReference type="ARBA" id="ARBA00002190"/>
    </source>
</evidence>
<comment type="function">
    <text evidence="1">Required for the transposition of the insertion element.</text>
</comment>
<dbReference type="InterPro" id="IPR051917">
    <property type="entry name" value="Transposase-Integrase"/>
</dbReference>
<evidence type="ECO:0000256" key="4">
    <source>
        <dbReference type="ARBA" id="ARBA00023125"/>
    </source>
</evidence>
<dbReference type="InterPro" id="IPR025246">
    <property type="entry name" value="IS30-like_HTH"/>
</dbReference>
<dbReference type="GO" id="GO:0005829">
    <property type="term" value="C:cytosol"/>
    <property type="evidence" value="ECO:0007669"/>
    <property type="project" value="TreeGrafter"/>
</dbReference>
<accession>A0A6J4J6C3</accession>
<dbReference type="Gene3D" id="3.30.420.10">
    <property type="entry name" value="Ribonuclease H-like superfamily/Ribonuclease H"/>
    <property type="match status" value="1"/>
</dbReference>
<dbReference type="PANTHER" id="PTHR10948:SF23">
    <property type="entry name" value="TRANSPOSASE INSI FOR INSERTION SEQUENCE ELEMENT IS30A-RELATED"/>
    <property type="match status" value="1"/>
</dbReference>
<dbReference type="PANTHER" id="PTHR10948">
    <property type="entry name" value="TRANSPOSASE"/>
    <property type="match status" value="1"/>
</dbReference>